<comment type="similarity">
    <text evidence="7">Belongs to the class I-like SAM-binding methyltransferase superfamily. RsmB/NOP family.</text>
</comment>
<dbReference type="Proteomes" id="UP000316759">
    <property type="component" value="Unassembled WGS sequence"/>
</dbReference>
<evidence type="ECO:0000259" key="10">
    <source>
        <dbReference type="PROSITE" id="PS51686"/>
    </source>
</evidence>
<comment type="catalytic activity">
    <reaction evidence="6">
        <text>guanosine(9) in tRNA + S-adenosyl-L-methionine = N(1)-methylguanosine(9) in tRNA + S-adenosyl-L-homocysteine + H(+)</text>
        <dbReference type="Rhea" id="RHEA:43156"/>
        <dbReference type="Rhea" id="RHEA-COMP:10367"/>
        <dbReference type="Rhea" id="RHEA-COMP:10368"/>
        <dbReference type="ChEBI" id="CHEBI:15378"/>
        <dbReference type="ChEBI" id="CHEBI:57856"/>
        <dbReference type="ChEBI" id="CHEBI:59789"/>
        <dbReference type="ChEBI" id="CHEBI:73542"/>
        <dbReference type="ChEBI" id="CHEBI:74269"/>
        <dbReference type="EC" id="2.1.1.221"/>
    </reaction>
</comment>
<name>A0A504YMR5_FASGI</name>
<feature type="binding site" evidence="7">
    <location>
        <position position="342"/>
    </location>
    <ligand>
        <name>S-adenosyl-L-methionine</name>
        <dbReference type="ChEBI" id="CHEBI:59789"/>
    </ligand>
</feature>
<dbReference type="PROSITE" id="PS51675">
    <property type="entry name" value="SAM_MT_TRM10"/>
    <property type="match status" value="1"/>
</dbReference>
<dbReference type="Pfam" id="PF01189">
    <property type="entry name" value="Methyltr_RsmB-F"/>
    <property type="match status" value="2"/>
</dbReference>
<evidence type="ECO:0000256" key="4">
    <source>
        <dbReference type="ARBA" id="ARBA00022691"/>
    </source>
</evidence>
<feature type="domain" description="SAM-dependent MTase RsmB/NOP-type" evidence="10">
    <location>
        <begin position="154"/>
        <end position="508"/>
    </location>
</feature>
<reference evidence="11 12" key="1">
    <citation type="submission" date="2019-04" db="EMBL/GenBank/DDBJ databases">
        <title>Annotation for the trematode Fasciola gigantica.</title>
        <authorList>
            <person name="Choi Y.-J."/>
        </authorList>
    </citation>
    <scope>NUCLEOTIDE SEQUENCE [LARGE SCALE GENOMIC DNA]</scope>
    <source>
        <strain evidence="11">Uganda_cow_1</strain>
    </source>
</reference>
<feature type="binding site" evidence="7">
    <location>
        <position position="294"/>
    </location>
    <ligand>
        <name>S-adenosyl-L-methionine</name>
        <dbReference type="ChEBI" id="CHEBI:59789"/>
    </ligand>
</feature>
<feature type="binding site" evidence="7">
    <location>
        <position position="362"/>
    </location>
    <ligand>
        <name>S-adenosyl-L-methionine</name>
        <dbReference type="ChEBI" id="CHEBI:59789"/>
    </ligand>
</feature>
<keyword evidence="5 7" id="KW-0694">RNA-binding</keyword>
<keyword evidence="12" id="KW-1185">Reference proteome</keyword>
<dbReference type="OrthoDB" id="278300at2759"/>
<dbReference type="Gene3D" id="3.30.70.1170">
    <property type="entry name" value="Sun protein, domain 3"/>
    <property type="match status" value="1"/>
</dbReference>
<dbReference type="InterPro" id="IPR049561">
    <property type="entry name" value="NSUN5_7_fdxn-like"/>
</dbReference>
<evidence type="ECO:0000256" key="1">
    <source>
        <dbReference type="ARBA" id="ARBA00012797"/>
    </source>
</evidence>
<sequence length="799" mass="89388">MVLPLQGEFLYSEAAYLVCIVLGRSCRMKTALYESSFRTDLRRLYALGCNTLKNYNLLTNILVTSGFLSQVSDSSHLTAKEHESSDGCLQCTLSVLAHDVILGSKRTANHQLLMRTISSITGDSCSVKKIRQAYQELKNQGVNQTNTADSTLSHSGISDVQLPCYARVNLLLSTLTEVLDELISLGFEKRAHDPVKDSYKRFLKRIRKMKTYQFMLDHHLPEELIVLPPGSKLYQLDIVQSHRLILQDKASCIPPNVLNPIYDGDALDACAAPGNKTIQLVYKLSPKSTLFAVDRDPTRFRRLCSHLVESGVQRLSVHGPVSSNQNAEHGSTQPLVEAICTDFLALEPQDPRFARVQSILLDPSCSGSGLKFRQPDGPNILSVSGKQPCNTADVTDRRDQDDAVERSEQPEQRLKRLANLQAQLLRHAFQFPNVKRVVYSTCSVYSQENEQVVAELLNSFGHLFTLEPIWVHKDQTEHISDNASKPTPSHCPVWENRGLSEYGCLSSPTVTLSKRQKKRLNTYVKRKEIRKEIRKAYKDRRKLRRQCLQKTLLDAVEPPEKLDSSPSLLSRKALQHVPPMSESSCSTKVVIDCAYDHLMSFKDLCKLANQICNCYALNRRFPSPVQLFVTGLGCHNATVDSNSKTDTCSDTRLLDRLRIAGCEKWDINLCNEDYTELFEAKSIVYLCAESPNSLPDCFPPHATGDSTQFSAEDVYIIGGLVDHNHHVGHCYKQAMERGHRTARLPITESGMVLSGRHVLSTVQVFHALAPVLAGCMTWTESLNVAVPPRKTVQAAVSIL</sequence>
<dbReference type="InterPro" id="IPR007356">
    <property type="entry name" value="tRNA_m1G_MeTrfase_euk"/>
</dbReference>
<dbReference type="GO" id="GO:0052905">
    <property type="term" value="F:tRNA (guanosine(9)-N1)-methyltransferase activity"/>
    <property type="evidence" value="ECO:0007669"/>
    <property type="project" value="UniProtKB-EC"/>
</dbReference>
<dbReference type="GO" id="GO:0000049">
    <property type="term" value="F:tRNA binding"/>
    <property type="evidence" value="ECO:0007669"/>
    <property type="project" value="TreeGrafter"/>
</dbReference>
<dbReference type="InterPro" id="IPR001678">
    <property type="entry name" value="MeTrfase_RsmB-F_NOP2_dom"/>
</dbReference>
<protein>
    <recommendedName>
        <fullName evidence="1">tRNA (guanine(9)-N(1))-methyltransferase</fullName>
        <ecNumber evidence="1">2.1.1.221</ecNumber>
    </recommendedName>
</protein>
<comment type="caution">
    <text evidence="11">The sequence shown here is derived from an EMBL/GenBank/DDBJ whole genome shotgun (WGS) entry which is preliminary data.</text>
</comment>
<evidence type="ECO:0000313" key="12">
    <source>
        <dbReference type="Proteomes" id="UP000316759"/>
    </source>
</evidence>
<dbReference type="InterPro" id="IPR023267">
    <property type="entry name" value="RCMT"/>
</dbReference>
<evidence type="ECO:0000259" key="9">
    <source>
        <dbReference type="PROSITE" id="PS51675"/>
    </source>
</evidence>
<evidence type="ECO:0000256" key="5">
    <source>
        <dbReference type="ARBA" id="ARBA00022884"/>
    </source>
</evidence>
<dbReference type="InterPro" id="IPR028564">
    <property type="entry name" value="MT_TRM10-typ"/>
</dbReference>
<dbReference type="InterPro" id="IPR049560">
    <property type="entry name" value="MeTrfase_RsmB-F_NOP2_cat"/>
</dbReference>
<dbReference type="EC" id="2.1.1.221" evidence="1"/>
<dbReference type="GO" id="GO:0002939">
    <property type="term" value="P:tRNA N1-guanine methylation"/>
    <property type="evidence" value="ECO:0007669"/>
    <property type="project" value="TreeGrafter"/>
</dbReference>
<evidence type="ECO:0000256" key="7">
    <source>
        <dbReference type="PROSITE-ProRule" id="PRU01023"/>
    </source>
</evidence>
<keyword evidence="4 7" id="KW-0949">S-adenosyl-L-methionine</keyword>
<dbReference type="Pfam" id="PF21148">
    <property type="entry name" value="NSUN5_fdxn-like"/>
    <property type="match status" value="1"/>
</dbReference>
<dbReference type="InterPro" id="IPR038459">
    <property type="entry name" value="MT_TRM10-typ_sf"/>
</dbReference>
<dbReference type="GO" id="GO:0005654">
    <property type="term" value="C:nucleoplasm"/>
    <property type="evidence" value="ECO:0007669"/>
    <property type="project" value="TreeGrafter"/>
</dbReference>
<feature type="compositionally biased region" description="Polar residues" evidence="8">
    <location>
        <begin position="381"/>
        <end position="393"/>
    </location>
</feature>
<proteinExistence type="inferred from homology"/>
<dbReference type="PRINTS" id="PR02008">
    <property type="entry name" value="RCMTFAMILY"/>
</dbReference>
<accession>A0A504YMR5</accession>
<dbReference type="PANTHER" id="PTHR13563:SF13">
    <property type="entry name" value="TRNA METHYLTRANSFERASE 10 HOMOLOG A"/>
    <property type="match status" value="1"/>
</dbReference>
<dbReference type="InterPro" id="IPR029063">
    <property type="entry name" value="SAM-dependent_MTases_sf"/>
</dbReference>
<evidence type="ECO:0000256" key="3">
    <source>
        <dbReference type="ARBA" id="ARBA00022679"/>
    </source>
</evidence>
<evidence type="ECO:0000256" key="6">
    <source>
        <dbReference type="ARBA" id="ARBA00048434"/>
    </source>
</evidence>
<evidence type="ECO:0000313" key="11">
    <source>
        <dbReference type="EMBL" id="TPP59030.1"/>
    </source>
</evidence>
<dbReference type="AlphaFoldDB" id="A0A504YMR5"/>
<gene>
    <name evidence="11" type="ORF">FGIG_00200</name>
</gene>
<dbReference type="Gene3D" id="3.40.1280.30">
    <property type="match status" value="1"/>
</dbReference>
<dbReference type="Gene3D" id="3.40.50.150">
    <property type="entry name" value="Vaccinia Virus protein VP39"/>
    <property type="match status" value="1"/>
</dbReference>
<evidence type="ECO:0000256" key="8">
    <source>
        <dbReference type="SAM" id="MobiDB-lite"/>
    </source>
</evidence>
<feature type="region of interest" description="Disordered" evidence="8">
    <location>
        <begin position="376"/>
        <end position="410"/>
    </location>
</feature>
<feature type="binding site" evidence="7">
    <location>
        <begin position="270"/>
        <end position="276"/>
    </location>
    <ligand>
        <name>S-adenosyl-L-methionine</name>
        <dbReference type="ChEBI" id="CHEBI:59789"/>
    </ligand>
</feature>
<feature type="domain" description="SAM-dependent MTase TRM10-type" evidence="9">
    <location>
        <begin position="569"/>
        <end position="793"/>
    </location>
</feature>
<dbReference type="SUPFAM" id="SSF53335">
    <property type="entry name" value="S-adenosyl-L-methionine-dependent methyltransferases"/>
    <property type="match status" value="1"/>
</dbReference>
<feature type="compositionally biased region" description="Basic and acidic residues" evidence="8">
    <location>
        <begin position="394"/>
        <end position="410"/>
    </location>
</feature>
<dbReference type="EMBL" id="SUNJ01011249">
    <property type="protein sequence ID" value="TPP59030.1"/>
    <property type="molecule type" value="Genomic_DNA"/>
</dbReference>
<keyword evidence="2 7" id="KW-0489">Methyltransferase</keyword>
<feature type="active site" description="Nucleophile" evidence="7">
    <location>
        <position position="442"/>
    </location>
</feature>
<dbReference type="PANTHER" id="PTHR13563">
    <property type="entry name" value="TRNA (GUANINE-9-) METHYLTRANSFERASE"/>
    <property type="match status" value="1"/>
</dbReference>
<evidence type="ECO:0000256" key="2">
    <source>
        <dbReference type="ARBA" id="ARBA00022603"/>
    </source>
</evidence>
<dbReference type="PROSITE" id="PS51686">
    <property type="entry name" value="SAM_MT_RSMB_NOP"/>
    <property type="match status" value="1"/>
</dbReference>
<dbReference type="STRING" id="46835.A0A504YMR5"/>
<organism evidence="11 12">
    <name type="scientific">Fasciola gigantica</name>
    <name type="common">Giant liver fluke</name>
    <dbReference type="NCBI Taxonomy" id="46835"/>
    <lineage>
        <taxon>Eukaryota</taxon>
        <taxon>Metazoa</taxon>
        <taxon>Spiralia</taxon>
        <taxon>Lophotrochozoa</taxon>
        <taxon>Platyhelminthes</taxon>
        <taxon>Trematoda</taxon>
        <taxon>Digenea</taxon>
        <taxon>Plagiorchiida</taxon>
        <taxon>Echinostomata</taxon>
        <taxon>Echinostomatoidea</taxon>
        <taxon>Fasciolidae</taxon>
        <taxon>Fasciola</taxon>
    </lineage>
</organism>
<keyword evidence="3 7" id="KW-0808">Transferase</keyword>